<evidence type="ECO:0000259" key="1">
    <source>
        <dbReference type="Pfam" id="PF01882"/>
    </source>
</evidence>
<sequence length="375" mass="43735">MLMQVFFICCIILLLMLIAKVTRIKGFEKLKITRNIQNNRIFEGEELIIETVVENNKWLPVSFILIKERIPLNFVYGNNAQILRNSNNQYHTSKYSILNYERRKRKYNVLVNKRGTYIIRDIQITIGDLFGFSAETKDILDYKEVIVYPKVKNISKFKFNNTNLLGDEIVKRWIHKDPLYVRGVREYNVEDRMKDIHWKSSLKMNKLMVKEYDYTSERELIIILNIQCGEIEWSTICEKCIEDAIKVGVALAAKATKEGMPTGMWTNAKLIGMQSMYSSTVKASTNSFVKILELCARIDCSVEIKFDKYLENKKNDFMQKNTYLILTPYLNEASVSIISKLRDKGMDIKLIDVSLDNSVTNIRGVEKVDYKGEWS</sequence>
<name>A0A151B667_9CLOT</name>
<keyword evidence="3" id="KW-1185">Reference proteome</keyword>
<dbReference type="Proteomes" id="UP000075531">
    <property type="component" value="Unassembled WGS sequence"/>
</dbReference>
<accession>A0A151B667</accession>
<dbReference type="EMBL" id="LTBA01000003">
    <property type="protein sequence ID" value="KYH35431.1"/>
    <property type="molecule type" value="Genomic_DNA"/>
</dbReference>
<dbReference type="RefSeq" id="WP_066822371.1">
    <property type="nucleotide sequence ID" value="NZ_LTBA01000003.1"/>
</dbReference>
<dbReference type="PATRIC" id="fig|1121338.3.peg.614"/>
<evidence type="ECO:0000313" key="2">
    <source>
        <dbReference type="EMBL" id="KYH35431.1"/>
    </source>
</evidence>
<dbReference type="PANTHER" id="PTHR34351:SF2">
    <property type="entry name" value="DUF58 DOMAIN-CONTAINING PROTEIN"/>
    <property type="match status" value="1"/>
</dbReference>
<evidence type="ECO:0000313" key="3">
    <source>
        <dbReference type="Proteomes" id="UP000075531"/>
    </source>
</evidence>
<dbReference type="OrthoDB" id="9789943at2"/>
<protein>
    <recommendedName>
        <fullName evidence="1">DUF58 domain-containing protein</fullName>
    </recommendedName>
</protein>
<dbReference type="Pfam" id="PF01882">
    <property type="entry name" value="DUF58"/>
    <property type="match status" value="1"/>
</dbReference>
<dbReference type="PANTHER" id="PTHR34351">
    <property type="entry name" value="SLR1927 PROTEIN-RELATED"/>
    <property type="match status" value="1"/>
</dbReference>
<dbReference type="STRING" id="1121338.CLTEP_06070"/>
<organism evidence="2 3">
    <name type="scientific">Clostridium tepidiprofundi DSM 19306</name>
    <dbReference type="NCBI Taxonomy" id="1121338"/>
    <lineage>
        <taxon>Bacteria</taxon>
        <taxon>Bacillati</taxon>
        <taxon>Bacillota</taxon>
        <taxon>Clostridia</taxon>
        <taxon>Eubacteriales</taxon>
        <taxon>Clostridiaceae</taxon>
        <taxon>Clostridium</taxon>
    </lineage>
</organism>
<dbReference type="AlphaFoldDB" id="A0A151B667"/>
<feature type="domain" description="DUF58" evidence="1">
    <location>
        <begin position="184"/>
        <end position="269"/>
    </location>
</feature>
<comment type="caution">
    <text evidence="2">The sequence shown here is derived from an EMBL/GenBank/DDBJ whole genome shotgun (WGS) entry which is preliminary data.</text>
</comment>
<gene>
    <name evidence="2" type="ORF">CLTEP_06070</name>
</gene>
<proteinExistence type="predicted"/>
<reference evidence="2 3" key="1">
    <citation type="submission" date="2016-02" db="EMBL/GenBank/DDBJ databases">
        <title>Genome sequence of Clostridium tepidiprofundi DSM 19306.</title>
        <authorList>
            <person name="Poehlein A."/>
            <person name="Daniel R."/>
        </authorList>
    </citation>
    <scope>NUCLEOTIDE SEQUENCE [LARGE SCALE GENOMIC DNA]</scope>
    <source>
        <strain evidence="2 3">DSM 19306</strain>
    </source>
</reference>
<dbReference type="InterPro" id="IPR002881">
    <property type="entry name" value="DUF58"/>
</dbReference>